<name>A0A6A6HKG4_VIRVR</name>
<dbReference type="PANTHER" id="PTHR13254">
    <property type="entry name" value="GOLGI AUTOANTIGEN, GOLGIN SUBFAMILY A, 7"/>
    <property type="match status" value="1"/>
</dbReference>
<evidence type="ECO:0000313" key="10">
    <source>
        <dbReference type="Proteomes" id="UP000800092"/>
    </source>
</evidence>
<evidence type="ECO:0000256" key="1">
    <source>
        <dbReference type="ARBA" id="ARBA00004406"/>
    </source>
</evidence>
<dbReference type="Pfam" id="PF10256">
    <property type="entry name" value="Erf4"/>
    <property type="match status" value="1"/>
</dbReference>
<reference evidence="9" key="1">
    <citation type="journal article" date="2020" name="Stud. Mycol.">
        <title>101 Dothideomycetes genomes: a test case for predicting lifestyles and emergence of pathogens.</title>
        <authorList>
            <person name="Haridas S."/>
            <person name="Albert R."/>
            <person name="Binder M."/>
            <person name="Bloem J."/>
            <person name="Labutti K."/>
            <person name="Salamov A."/>
            <person name="Andreopoulos B."/>
            <person name="Baker S."/>
            <person name="Barry K."/>
            <person name="Bills G."/>
            <person name="Bluhm B."/>
            <person name="Cannon C."/>
            <person name="Castanera R."/>
            <person name="Culley D."/>
            <person name="Daum C."/>
            <person name="Ezra D."/>
            <person name="Gonzalez J."/>
            <person name="Henrissat B."/>
            <person name="Kuo A."/>
            <person name="Liang C."/>
            <person name="Lipzen A."/>
            <person name="Lutzoni F."/>
            <person name="Magnuson J."/>
            <person name="Mondo S."/>
            <person name="Nolan M."/>
            <person name="Ohm R."/>
            <person name="Pangilinan J."/>
            <person name="Park H.-J."/>
            <person name="Ramirez L."/>
            <person name="Alfaro M."/>
            <person name="Sun H."/>
            <person name="Tritt A."/>
            <person name="Yoshinaga Y."/>
            <person name="Zwiers L.-H."/>
            <person name="Turgeon B."/>
            <person name="Goodwin S."/>
            <person name="Spatafora J."/>
            <person name="Crous P."/>
            <person name="Grigoriev I."/>
        </authorList>
    </citation>
    <scope>NUCLEOTIDE SEQUENCE</scope>
    <source>
        <strain evidence="9">Tuck. ex Michener</strain>
    </source>
</reference>
<dbReference type="Proteomes" id="UP000800092">
    <property type="component" value="Unassembled WGS sequence"/>
</dbReference>
<dbReference type="EMBL" id="ML991775">
    <property type="protein sequence ID" value="KAF2238625.1"/>
    <property type="molecule type" value="Genomic_DNA"/>
</dbReference>
<dbReference type="InterPro" id="IPR051371">
    <property type="entry name" value="Ras_palmitoyltransferase"/>
</dbReference>
<keyword evidence="6" id="KW-0472">Membrane</keyword>
<evidence type="ECO:0000256" key="7">
    <source>
        <dbReference type="SAM" id="MobiDB-lite"/>
    </source>
</evidence>
<proteinExistence type="inferred from homology"/>
<feature type="compositionally biased region" description="Polar residues" evidence="7">
    <location>
        <begin position="63"/>
        <end position="81"/>
    </location>
</feature>
<organism evidence="9 10">
    <name type="scientific">Viridothelium virens</name>
    <name type="common">Speckled blister lichen</name>
    <name type="synonym">Trypethelium virens</name>
    <dbReference type="NCBI Taxonomy" id="1048519"/>
    <lineage>
        <taxon>Eukaryota</taxon>
        <taxon>Fungi</taxon>
        <taxon>Dikarya</taxon>
        <taxon>Ascomycota</taxon>
        <taxon>Pezizomycotina</taxon>
        <taxon>Dothideomycetes</taxon>
        <taxon>Dothideomycetes incertae sedis</taxon>
        <taxon>Trypetheliales</taxon>
        <taxon>Trypetheliaceae</taxon>
        <taxon>Viridothelium</taxon>
    </lineage>
</organism>
<sequence>MPEETGALGPKTTDFEKAAVAGDDAPLAPQPHPTSSADPNLEIGSQLRNGYQASRASIPLSRRPSTLSRLTQPSAIEQTNPAAADPTTASDEGESYPWGPSHPCFPHPNPHRPLNSPLFASTRIIRVRRDCTATFPLPPQSSQSNSKSHSLPPAVSDRVPAFTNLYPEILAPWVSEPAFRALIEGVNSHLAATFNPLTLRSVLDFLLCVLTCWLWEDLGLTQGRRGLRKVEGFVEGWNTERRMEAETKQETDEEGDGPGSYARVVSLRRTGFMALDIEVPDPGVGEVEEEGGRRNGGGGTGEIERGGNPCPTKLRL</sequence>
<protein>
    <recommendedName>
        <fullName evidence="4">Ras modification protein ERF4</fullName>
    </recommendedName>
</protein>
<evidence type="ECO:0000259" key="8">
    <source>
        <dbReference type="Pfam" id="PF10256"/>
    </source>
</evidence>
<keyword evidence="5" id="KW-0256">Endoplasmic reticulum</keyword>
<feature type="compositionally biased region" description="Polar residues" evidence="7">
    <location>
        <begin position="46"/>
        <end position="55"/>
    </location>
</feature>
<evidence type="ECO:0000256" key="6">
    <source>
        <dbReference type="ARBA" id="ARBA00023136"/>
    </source>
</evidence>
<dbReference type="GO" id="GO:0031211">
    <property type="term" value="C:endoplasmic reticulum palmitoyltransferase complex"/>
    <property type="evidence" value="ECO:0007669"/>
    <property type="project" value="TreeGrafter"/>
</dbReference>
<evidence type="ECO:0000313" key="9">
    <source>
        <dbReference type="EMBL" id="KAF2238625.1"/>
    </source>
</evidence>
<evidence type="ECO:0000256" key="4">
    <source>
        <dbReference type="ARBA" id="ARBA00018463"/>
    </source>
</evidence>
<comment type="subcellular location">
    <subcellularLocation>
        <location evidence="1">Endoplasmic reticulum membrane</location>
        <topology evidence="1">Peripheral membrane protein</topology>
    </subcellularLocation>
</comment>
<dbReference type="GO" id="GO:0005789">
    <property type="term" value="C:endoplasmic reticulum membrane"/>
    <property type="evidence" value="ECO:0007669"/>
    <property type="project" value="UniProtKB-SubCell"/>
</dbReference>
<feature type="region of interest" description="Disordered" evidence="7">
    <location>
        <begin position="282"/>
        <end position="316"/>
    </location>
</feature>
<dbReference type="AlphaFoldDB" id="A0A6A6HKG4"/>
<dbReference type="GO" id="GO:0006612">
    <property type="term" value="P:protein targeting to membrane"/>
    <property type="evidence" value="ECO:0007669"/>
    <property type="project" value="TreeGrafter"/>
</dbReference>
<dbReference type="PANTHER" id="PTHR13254:SF0">
    <property type="entry name" value="GOLGIN SUBFAMILY A MEMBER 7_ERF4 DOMAIN-CONTAINING PROTEIN"/>
    <property type="match status" value="1"/>
</dbReference>
<evidence type="ECO:0000256" key="3">
    <source>
        <dbReference type="ARBA" id="ARBA00011396"/>
    </source>
</evidence>
<evidence type="ECO:0000256" key="5">
    <source>
        <dbReference type="ARBA" id="ARBA00022824"/>
    </source>
</evidence>
<dbReference type="OrthoDB" id="5377273at2759"/>
<evidence type="ECO:0000256" key="2">
    <source>
        <dbReference type="ARBA" id="ARBA00007732"/>
    </source>
</evidence>
<dbReference type="InterPro" id="IPR019383">
    <property type="entry name" value="Golgin_A_7/ERF4"/>
</dbReference>
<comment type="subunit">
    <text evidence="3">Interacts with ERF2.</text>
</comment>
<feature type="domain" description="Golgin subfamily A member 7/ERF4" evidence="8">
    <location>
        <begin position="156"/>
        <end position="276"/>
    </location>
</feature>
<gene>
    <name evidence="9" type="ORF">EV356DRAFT_266991</name>
</gene>
<accession>A0A6A6HKG4</accession>
<comment type="similarity">
    <text evidence="2">Belongs to the ERF4 family.</text>
</comment>
<feature type="region of interest" description="Disordered" evidence="7">
    <location>
        <begin position="1"/>
        <end position="109"/>
    </location>
</feature>
<keyword evidence="10" id="KW-1185">Reference proteome</keyword>